<dbReference type="EMBL" id="JBHUDC010000002">
    <property type="protein sequence ID" value="MFD1512588.1"/>
    <property type="molecule type" value="Genomic_DNA"/>
</dbReference>
<protein>
    <recommendedName>
        <fullName evidence="3">Outer membrane lipoprotein-sorting protein</fullName>
    </recommendedName>
</protein>
<sequence>MQRAGVSLVLVVLVVLAGCSNAGSTAPAVTPAAVPDDEATATPQPARLTAESAADVDRVATAHRAATAGRSYTAHLSVRTVTTDAEGNRSRLLEGRALVEGSDRRLDSESVMWSIPGGEGHADVRERFVDGSARLTRHVQDGATEYAGAPDEWSTVTNRSLTRLVDLFAGDDATVERREGVDGTRFVVETTTPPPQWNVSSFDARLVVRESGLVERLDASYVRTVSGSVVAVETTVLYSAVGTTTVERPPWFDEARRAAANGSSTD</sequence>
<dbReference type="PROSITE" id="PS51257">
    <property type="entry name" value="PROKAR_LIPOPROTEIN"/>
    <property type="match status" value="1"/>
</dbReference>
<evidence type="ECO:0008006" key="3">
    <source>
        <dbReference type="Google" id="ProtNLM"/>
    </source>
</evidence>
<dbReference type="AlphaFoldDB" id="A0ABD6ARU3"/>
<reference evidence="1 2" key="1">
    <citation type="journal article" date="2019" name="Int. J. Syst. Evol. Microbiol.">
        <title>The Global Catalogue of Microorganisms (GCM) 10K type strain sequencing project: providing services to taxonomists for standard genome sequencing and annotation.</title>
        <authorList>
            <consortium name="The Broad Institute Genomics Platform"/>
            <consortium name="The Broad Institute Genome Sequencing Center for Infectious Disease"/>
            <person name="Wu L."/>
            <person name="Ma J."/>
        </authorList>
    </citation>
    <scope>NUCLEOTIDE SEQUENCE [LARGE SCALE GENOMIC DNA]</scope>
    <source>
        <strain evidence="1 2">CGMCC 1.12563</strain>
    </source>
</reference>
<dbReference type="Proteomes" id="UP001597187">
    <property type="component" value="Unassembled WGS sequence"/>
</dbReference>
<gene>
    <name evidence="1" type="ORF">ACFSBT_04745</name>
</gene>
<accession>A0ABD6ARU3</accession>
<comment type="caution">
    <text evidence="1">The sequence shown here is derived from an EMBL/GenBank/DDBJ whole genome shotgun (WGS) entry which is preliminary data.</text>
</comment>
<dbReference type="Pfam" id="PF24381">
    <property type="entry name" value="DUF7537"/>
    <property type="match status" value="1"/>
</dbReference>
<organism evidence="1 2">
    <name type="scientific">Halomarina rubra</name>
    <dbReference type="NCBI Taxonomy" id="2071873"/>
    <lineage>
        <taxon>Archaea</taxon>
        <taxon>Methanobacteriati</taxon>
        <taxon>Methanobacteriota</taxon>
        <taxon>Stenosarchaea group</taxon>
        <taxon>Halobacteria</taxon>
        <taxon>Halobacteriales</taxon>
        <taxon>Natronomonadaceae</taxon>
        <taxon>Halomarina</taxon>
    </lineage>
</organism>
<dbReference type="RefSeq" id="WP_250872558.1">
    <property type="nucleotide sequence ID" value="NZ_JALXFV010000002.1"/>
</dbReference>
<name>A0ABD6ARU3_9EURY</name>
<evidence type="ECO:0000313" key="1">
    <source>
        <dbReference type="EMBL" id="MFD1512588.1"/>
    </source>
</evidence>
<evidence type="ECO:0000313" key="2">
    <source>
        <dbReference type="Proteomes" id="UP001597187"/>
    </source>
</evidence>
<proteinExistence type="predicted"/>
<keyword evidence="2" id="KW-1185">Reference proteome</keyword>
<dbReference type="InterPro" id="IPR055959">
    <property type="entry name" value="DUF7537"/>
</dbReference>